<evidence type="ECO:0000313" key="1">
    <source>
        <dbReference type="EMBL" id="GAV02291.1"/>
    </source>
</evidence>
<dbReference type="Proteomes" id="UP000186922">
    <property type="component" value="Unassembled WGS sequence"/>
</dbReference>
<organism evidence="1 2">
    <name type="scientific">Ramazzottius varieornatus</name>
    <name type="common">Water bear</name>
    <name type="synonym">Tardigrade</name>
    <dbReference type="NCBI Taxonomy" id="947166"/>
    <lineage>
        <taxon>Eukaryota</taxon>
        <taxon>Metazoa</taxon>
        <taxon>Ecdysozoa</taxon>
        <taxon>Tardigrada</taxon>
        <taxon>Eutardigrada</taxon>
        <taxon>Parachela</taxon>
        <taxon>Hypsibioidea</taxon>
        <taxon>Ramazzottiidae</taxon>
        <taxon>Ramazzottius</taxon>
    </lineage>
</organism>
<gene>
    <name evidence="1" type="primary">RvY_12880-1</name>
    <name evidence="1" type="synonym">RvY_12880.1</name>
    <name evidence="1" type="ORF">RvY_12880</name>
</gene>
<sequence>MAPSGEGTLRFFPVTCQLTSTESLNMGFGAFCGYVNKMLQDEPLRGSAAINFVTLIPGFKLRPCDIIWIGFLMDLSVGCSAFPGAKILFQPSTRTAEILARYSGVSKRVFQSNGGTET</sequence>
<proteinExistence type="predicted"/>
<protein>
    <submittedName>
        <fullName evidence="1">Uncharacterized protein</fullName>
    </submittedName>
</protein>
<comment type="caution">
    <text evidence="1">The sequence shown here is derived from an EMBL/GenBank/DDBJ whole genome shotgun (WGS) entry which is preliminary data.</text>
</comment>
<reference evidence="1 2" key="1">
    <citation type="journal article" date="2016" name="Nat. Commun.">
        <title>Extremotolerant tardigrade genome and improved radiotolerance of human cultured cells by tardigrade-unique protein.</title>
        <authorList>
            <person name="Hashimoto T."/>
            <person name="Horikawa D.D."/>
            <person name="Saito Y."/>
            <person name="Kuwahara H."/>
            <person name="Kozuka-Hata H."/>
            <person name="Shin-I T."/>
            <person name="Minakuchi Y."/>
            <person name="Ohishi K."/>
            <person name="Motoyama A."/>
            <person name="Aizu T."/>
            <person name="Enomoto A."/>
            <person name="Kondo K."/>
            <person name="Tanaka S."/>
            <person name="Hara Y."/>
            <person name="Koshikawa S."/>
            <person name="Sagara H."/>
            <person name="Miura T."/>
            <person name="Yokobori S."/>
            <person name="Miyagawa K."/>
            <person name="Suzuki Y."/>
            <person name="Kubo T."/>
            <person name="Oyama M."/>
            <person name="Kohara Y."/>
            <person name="Fujiyama A."/>
            <person name="Arakawa K."/>
            <person name="Katayama T."/>
            <person name="Toyoda A."/>
            <person name="Kunieda T."/>
        </authorList>
    </citation>
    <scope>NUCLEOTIDE SEQUENCE [LARGE SCALE GENOMIC DNA]</scope>
    <source>
        <strain evidence="1 2">YOKOZUNA-1</strain>
    </source>
</reference>
<dbReference type="AlphaFoldDB" id="A0A1D1VMZ6"/>
<keyword evidence="2" id="KW-1185">Reference proteome</keyword>
<accession>A0A1D1VMZ6</accession>
<name>A0A1D1VMZ6_RAMVA</name>
<dbReference type="EMBL" id="BDGG01000008">
    <property type="protein sequence ID" value="GAV02291.1"/>
    <property type="molecule type" value="Genomic_DNA"/>
</dbReference>
<evidence type="ECO:0000313" key="2">
    <source>
        <dbReference type="Proteomes" id="UP000186922"/>
    </source>
</evidence>